<dbReference type="EMBL" id="KQ086188">
    <property type="protein sequence ID" value="KLO06686.1"/>
    <property type="molecule type" value="Genomic_DNA"/>
</dbReference>
<feature type="transmembrane region" description="Helical" evidence="1">
    <location>
        <begin position="126"/>
        <end position="145"/>
    </location>
</feature>
<protein>
    <recommendedName>
        <fullName evidence="2">DUF6533 domain-containing protein</fullName>
    </recommendedName>
</protein>
<proteinExistence type="predicted"/>
<evidence type="ECO:0000256" key="1">
    <source>
        <dbReference type="SAM" id="Phobius"/>
    </source>
</evidence>
<sequence>MSIQLPPAFTKVIQQGLLNKYLIISAEAILVYDYFLMLPAEIEHIWMTKWGFGSLLYLLTRYIAFVESPFMILYAFDIGLGSSPNAKMLCESAYKIAGWLALWGIYVSSNILYLRTASIWGWTKRALACVVVANLIVLSVTIPSLSKSLGSMKCIVFLHLSFFLPYADEYLNVFYHSLDIPSPVPSMFPCNAEFTINTVYLDFVMVIITEICVIALTVYKRIHSWPKHSTPLLRLLYHDALLFFCCLIIVSILNLILYTTPSLKDYFQLLVQMQYILHSVSTARIILHLRITSSQPGANDGGALLSSEYMKKRVAFSSSRISDFAELDSNFEPIELHARRYSSEVCREEPKSYTVLKSYAKQQARVIQRQNNTLL</sequence>
<dbReference type="InParanoid" id="A0A0H2RPE6"/>
<keyword evidence="4" id="KW-1185">Reference proteome</keyword>
<organism evidence="3 4">
    <name type="scientific">Schizopora paradoxa</name>
    <dbReference type="NCBI Taxonomy" id="27342"/>
    <lineage>
        <taxon>Eukaryota</taxon>
        <taxon>Fungi</taxon>
        <taxon>Dikarya</taxon>
        <taxon>Basidiomycota</taxon>
        <taxon>Agaricomycotina</taxon>
        <taxon>Agaricomycetes</taxon>
        <taxon>Hymenochaetales</taxon>
        <taxon>Schizoporaceae</taxon>
        <taxon>Schizopora</taxon>
    </lineage>
</organism>
<dbReference type="Proteomes" id="UP000053477">
    <property type="component" value="Unassembled WGS sequence"/>
</dbReference>
<evidence type="ECO:0000313" key="4">
    <source>
        <dbReference type="Proteomes" id="UP000053477"/>
    </source>
</evidence>
<feature type="transmembrane region" description="Helical" evidence="1">
    <location>
        <begin position="199"/>
        <end position="219"/>
    </location>
</feature>
<keyword evidence="1" id="KW-1133">Transmembrane helix</keyword>
<feature type="domain" description="DUF6533" evidence="2">
    <location>
        <begin position="21"/>
        <end position="65"/>
    </location>
</feature>
<keyword evidence="1" id="KW-0812">Transmembrane</keyword>
<reference evidence="3 4" key="1">
    <citation type="submission" date="2015-04" db="EMBL/GenBank/DDBJ databases">
        <title>Complete genome sequence of Schizopora paradoxa KUC8140, a cosmopolitan wood degrader in East Asia.</title>
        <authorList>
            <consortium name="DOE Joint Genome Institute"/>
            <person name="Min B."/>
            <person name="Park H."/>
            <person name="Jang Y."/>
            <person name="Kim J.-J."/>
            <person name="Kim K.H."/>
            <person name="Pangilinan J."/>
            <person name="Lipzen A."/>
            <person name="Riley R."/>
            <person name="Grigoriev I.V."/>
            <person name="Spatafora J.W."/>
            <person name="Choi I.-G."/>
        </authorList>
    </citation>
    <scope>NUCLEOTIDE SEQUENCE [LARGE SCALE GENOMIC DNA]</scope>
    <source>
        <strain evidence="3 4">KUC8140</strain>
    </source>
</reference>
<feature type="transmembrane region" description="Helical" evidence="1">
    <location>
        <begin position="50"/>
        <end position="76"/>
    </location>
</feature>
<gene>
    <name evidence="3" type="ORF">SCHPADRAFT_945899</name>
</gene>
<feature type="transmembrane region" description="Helical" evidence="1">
    <location>
        <begin position="240"/>
        <end position="260"/>
    </location>
</feature>
<accession>A0A0H2RPE6</accession>
<dbReference type="Pfam" id="PF20151">
    <property type="entry name" value="DUF6533"/>
    <property type="match status" value="1"/>
</dbReference>
<dbReference type="OrthoDB" id="3350812at2759"/>
<feature type="transmembrane region" description="Helical" evidence="1">
    <location>
        <begin position="96"/>
        <end position="114"/>
    </location>
</feature>
<evidence type="ECO:0000259" key="2">
    <source>
        <dbReference type="Pfam" id="PF20151"/>
    </source>
</evidence>
<keyword evidence="1" id="KW-0472">Membrane</keyword>
<dbReference type="AlphaFoldDB" id="A0A0H2RPE6"/>
<dbReference type="InterPro" id="IPR045340">
    <property type="entry name" value="DUF6533"/>
</dbReference>
<name>A0A0H2RPE6_9AGAM</name>
<evidence type="ECO:0000313" key="3">
    <source>
        <dbReference type="EMBL" id="KLO06686.1"/>
    </source>
</evidence>